<reference evidence="1" key="1">
    <citation type="submission" date="2020-10" db="EMBL/GenBank/DDBJ databases">
        <authorList>
            <person name="Gilroy R."/>
        </authorList>
    </citation>
    <scope>NUCLEOTIDE SEQUENCE</scope>
    <source>
        <strain evidence="1">CHK195-11698</strain>
    </source>
</reference>
<dbReference type="EMBL" id="DVMJ01000065">
    <property type="protein sequence ID" value="HIU13984.1"/>
    <property type="molecule type" value="Genomic_DNA"/>
</dbReference>
<dbReference type="AlphaFoldDB" id="A0A9D1HR65"/>
<evidence type="ECO:0008006" key="3">
    <source>
        <dbReference type="Google" id="ProtNLM"/>
    </source>
</evidence>
<reference evidence="1" key="2">
    <citation type="journal article" date="2021" name="PeerJ">
        <title>Extensive microbial diversity within the chicken gut microbiome revealed by metagenomics and culture.</title>
        <authorList>
            <person name="Gilroy R."/>
            <person name="Ravi A."/>
            <person name="Getino M."/>
            <person name="Pursley I."/>
            <person name="Horton D.L."/>
            <person name="Alikhan N.F."/>
            <person name="Baker D."/>
            <person name="Gharbi K."/>
            <person name="Hall N."/>
            <person name="Watson M."/>
            <person name="Adriaenssens E.M."/>
            <person name="Foster-Nyarko E."/>
            <person name="Jarju S."/>
            <person name="Secka A."/>
            <person name="Antonio M."/>
            <person name="Oren A."/>
            <person name="Chaudhuri R.R."/>
            <person name="La Ragione R."/>
            <person name="Hildebrand F."/>
            <person name="Pallen M.J."/>
        </authorList>
    </citation>
    <scope>NUCLEOTIDE SEQUENCE</scope>
    <source>
        <strain evidence="1">CHK195-11698</strain>
    </source>
</reference>
<evidence type="ECO:0000313" key="2">
    <source>
        <dbReference type="Proteomes" id="UP000824175"/>
    </source>
</evidence>
<name>A0A9D1HR65_9FIRM</name>
<comment type="caution">
    <text evidence="1">The sequence shown here is derived from an EMBL/GenBank/DDBJ whole genome shotgun (WGS) entry which is preliminary data.</text>
</comment>
<accession>A0A9D1HR65</accession>
<evidence type="ECO:0000313" key="1">
    <source>
        <dbReference type="EMBL" id="HIU13984.1"/>
    </source>
</evidence>
<sequence length="194" mass="23216">MWRGDYGELKKVYSIWIMFAPPKQLENSVSRFEMNELFICRHNEHRKVDYGKIEVLMMYLGNHGEVTGPDALHFLDVLFSSQLPLEVQKTILEQTYQFDYDKYMEVIQMQRSIGREWIEFERYEAKQEGKREGKQEGKQEGKREERALIIRNFILYFLKQNQDISSIVANMVSIFHITKEEAEKYIQDISEELI</sequence>
<proteinExistence type="predicted"/>
<dbReference type="Proteomes" id="UP000824175">
    <property type="component" value="Unassembled WGS sequence"/>
</dbReference>
<organism evidence="1 2">
    <name type="scientific">Candidatus Fimiplasma intestinipullorum</name>
    <dbReference type="NCBI Taxonomy" id="2840825"/>
    <lineage>
        <taxon>Bacteria</taxon>
        <taxon>Bacillati</taxon>
        <taxon>Bacillota</taxon>
        <taxon>Clostridia</taxon>
        <taxon>Eubacteriales</taxon>
        <taxon>Candidatus Fimiplasma</taxon>
    </lineage>
</organism>
<protein>
    <recommendedName>
        <fullName evidence="3">PD-(D/E)XK nuclease family transposase</fullName>
    </recommendedName>
</protein>
<gene>
    <name evidence="1" type="ORF">IAD15_07945</name>
</gene>